<evidence type="ECO:0000256" key="5">
    <source>
        <dbReference type="PROSITE-ProRule" id="PRU01240"/>
    </source>
</evidence>
<dbReference type="InterPro" id="IPR000209">
    <property type="entry name" value="Peptidase_S8/S53_dom"/>
</dbReference>
<dbReference type="InterPro" id="IPR037045">
    <property type="entry name" value="S8pro/Inhibitor_I9_sf"/>
</dbReference>
<keyword evidence="2 5" id="KW-0645">Protease</keyword>
<dbReference type="EMBL" id="BONY01000026">
    <property type="protein sequence ID" value="GIH06364.1"/>
    <property type="molecule type" value="Genomic_DNA"/>
</dbReference>
<evidence type="ECO:0000259" key="9">
    <source>
        <dbReference type="PROSITE" id="PS51829"/>
    </source>
</evidence>
<feature type="active site" description="Charge relay system" evidence="5">
    <location>
        <position position="359"/>
    </location>
</feature>
<dbReference type="PROSITE" id="PS51829">
    <property type="entry name" value="P_HOMO_B"/>
    <property type="match status" value="1"/>
</dbReference>
<dbReference type="PANTHER" id="PTHR43806">
    <property type="entry name" value="PEPTIDASE S8"/>
    <property type="match status" value="1"/>
</dbReference>
<evidence type="ECO:0000256" key="1">
    <source>
        <dbReference type="ARBA" id="ARBA00011073"/>
    </source>
</evidence>
<keyword evidence="11" id="KW-1185">Reference proteome</keyword>
<keyword evidence="8" id="KW-0732">Signal</keyword>
<feature type="signal peptide" evidence="8">
    <location>
        <begin position="1"/>
        <end position="33"/>
    </location>
</feature>
<dbReference type="Gene3D" id="3.30.70.80">
    <property type="entry name" value="Peptidase S8 propeptide/proteinase inhibitor I9"/>
    <property type="match status" value="1"/>
</dbReference>
<name>A0A8J3QAE2_9ACTN</name>
<evidence type="ECO:0000256" key="2">
    <source>
        <dbReference type="ARBA" id="ARBA00022670"/>
    </source>
</evidence>
<feature type="chain" id="PRO_5035190105" evidence="8">
    <location>
        <begin position="34"/>
        <end position="564"/>
    </location>
</feature>
<dbReference type="Pfam" id="PF00082">
    <property type="entry name" value="Peptidase_S8"/>
    <property type="match status" value="1"/>
</dbReference>
<dbReference type="GO" id="GO:0006508">
    <property type="term" value="P:proteolysis"/>
    <property type="evidence" value="ECO:0007669"/>
    <property type="project" value="UniProtKB-KW"/>
</dbReference>
<evidence type="ECO:0000256" key="4">
    <source>
        <dbReference type="ARBA" id="ARBA00022825"/>
    </source>
</evidence>
<dbReference type="RefSeq" id="WP_203910174.1">
    <property type="nucleotide sequence ID" value="NZ_BONY01000026.1"/>
</dbReference>
<feature type="domain" description="P/Homo B" evidence="9">
    <location>
        <begin position="440"/>
        <end position="564"/>
    </location>
</feature>
<comment type="similarity">
    <text evidence="1 5 6">Belongs to the peptidase S8 family.</text>
</comment>
<organism evidence="10 11">
    <name type="scientific">Rhizocola hellebori</name>
    <dbReference type="NCBI Taxonomy" id="1392758"/>
    <lineage>
        <taxon>Bacteria</taxon>
        <taxon>Bacillati</taxon>
        <taxon>Actinomycetota</taxon>
        <taxon>Actinomycetes</taxon>
        <taxon>Micromonosporales</taxon>
        <taxon>Micromonosporaceae</taxon>
        <taxon>Rhizocola</taxon>
    </lineage>
</organism>
<dbReference type="PROSITE" id="PS00136">
    <property type="entry name" value="SUBTILASE_ASP"/>
    <property type="match status" value="1"/>
</dbReference>
<dbReference type="SUPFAM" id="SSF54897">
    <property type="entry name" value="Protease propeptides/inhibitors"/>
    <property type="match status" value="1"/>
</dbReference>
<feature type="compositionally biased region" description="Pro residues" evidence="7">
    <location>
        <begin position="417"/>
        <end position="449"/>
    </location>
</feature>
<dbReference type="GO" id="GO:0004252">
    <property type="term" value="F:serine-type endopeptidase activity"/>
    <property type="evidence" value="ECO:0007669"/>
    <property type="project" value="UniProtKB-UniRule"/>
</dbReference>
<feature type="active site" description="Charge relay system" evidence="5">
    <location>
        <position position="173"/>
    </location>
</feature>
<dbReference type="PROSITE" id="PS00137">
    <property type="entry name" value="SUBTILASE_HIS"/>
    <property type="match status" value="1"/>
</dbReference>
<dbReference type="Gene3D" id="3.40.50.200">
    <property type="entry name" value="Peptidase S8/S53 domain"/>
    <property type="match status" value="1"/>
</dbReference>
<evidence type="ECO:0000313" key="10">
    <source>
        <dbReference type="EMBL" id="GIH06364.1"/>
    </source>
</evidence>
<dbReference type="AlphaFoldDB" id="A0A8J3QAE2"/>
<reference evidence="10" key="1">
    <citation type="submission" date="2021-01" db="EMBL/GenBank/DDBJ databases">
        <title>Whole genome shotgun sequence of Rhizocola hellebori NBRC 109834.</title>
        <authorList>
            <person name="Komaki H."/>
            <person name="Tamura T."/>
        </authorList>
    </citation>
    <scope>NUCLEOTIDE SEQUENCE</scope>
    <source>
        <strain evidence="10">NBRC 109834</strain>
    </source>
</reference>
<feature type="active site" description="Charge relay system" evidence="5">
    <location>
        <position position="206"/>
    </location>
</feature>
<dbReference type="SUPFAM" id="SSF49785">
    <property type="entry name" value="Galactose-binding domain-like"/>
    <property type="match status" value="1"/>
</dbReference>
<dbReference type="InterPro" id="IPR034193">
    <property type="entry name" value="PCSK9_ProteinaseK-like"/>
</dbReference>
<sequence length="564" mass="57557">MARYGAPGRRLLIAALAAGITAVGAVTATLAQASTTPAPAPAGVPAGFLEVADSVPNSYLVMLKGRPSLQAQARTDVGTEAKSLAAKHGGKHGAIFSAALRGFAFEGTETQARALAADPSVQFVQQNGRVQVVETQPNPPSWGLDRIDQRNLPLNQSYTYPSTASGVHVYVLDTGIRRTHQTFGGRADIVFDNVGDGQNGVDCHGHGTHVAGTVGGATFGVAKGVQIHAVRVLNCQGSGDDNKIAEAIDWVAANARKPAVANMSLGAQGSHAGMETAVRGAIAAGVTFALAGGNNNQSACNFTPAREPLAITVGASESNDAKASYSNFGTCLDIWAPGSQIVSAGFSSDTGTATMSGTSMASPHVAGAAALYLAANPDATPQQVRDALVNNATPGKITNPGSGSPNVLLFVGTGGPSPSPTTSPTPSPSPTMSPTPPPSSPPPTTPPPGNTYANENDVAIGDFNSPAVSPISVSGRPGSAPSALRVYVKIACPNRGQLSIELVGPNGFVYQLKQINFGDTAPNVDTTYTVNATSSPASGQWQLRVRAFNFQASNGVLDRWSLTF</sequence>
<evidence type="ECO:0000313" key="11">
    <source>
        <dbReference type="Proteomes" id="UP000612899"/>
    </source>
</evidence>
<dbReference type="InterPro" id="IPR002884">
    <property type="entry name" value="P_dom"/>
</dbReference>
<dbReference type="PROSITE" id="PS00138">
    <property type="entry name" value="SUBTILASE_SER"/>
    <property type="match status" value="1"/>
</dbReference>
<evidence type="ECO:0000256" key="8">
    <source>
        <dbReference type="SAM" id="SignalP"/>
    </source>
</evidence>
<keyword evidence="3 5" id="KW-0378">Hydrolase</keyword>
<dbReference type="InterPro" id="IPR008979">
    <property type="entry name" value="Galactose-bd-like_sf"/>
</dbReference>
<dbReference type="InterPro" id="IPR015500">
    <property type="entry name" value="Peptidase_S8_subtilisin-rel"/>
</dbReference>
<dbReference type="InterPro" id="IPR050131">
    <property type="entry name" value="Peptidase_S8_subtilisin-like"/>
</dbReference>
<dbReference type="InterPro" id="IPR036852">
    <property type="entry name" value="Peptidase_S8/S53_dom_sf"/>
</dbReference>
<dbReference type="PROSITE" id="PS51892">
    <property type="entry name" value="SUBTILASE"/>
    <property type="match status" value="1"/>
</dbReference>
<dbReference type="PRINTS" id="PR00723">
    <property type="entry name" value="SUBTILISIN"/>
</dbReference>
<dbReference type="CDD" id="cd04077">
    <property type="entry name" value="Peptidases_S8_PCSK9_ProteinaseK_like"/>
    <property type="match status" value="1"/>
</dbReference>
<dbReference type="InterPro" id="IPR023828">
    <property type="entry name" value="Peptidase_S8_Ser-AS"/>
</dbReference>
<dbReference type="InterPro" id="IPR022398">
    <property type="entry name" value="Peptidase_S8_His-AS"/>
</dbReference>
<keyword evidence="4 5" id="KW-0720">Serine protease</keyword>
<dbReference type="InterPro" id="IPR023827">
    <property type="entry name" value="Peptidase_S8_Asp-AS"/>
</dbReference>
<dbReference type="Gene3D" id="2.60.120.260">
    <property type="entry name" value="Galactose-binding domain-like"/>
    <property type="match status" value="1"/>
</dbReference>
<feature type="region of interest" description="Disordered" evidence="7">
    <location>
        <begin position="392"/>
        <end position="463"/>
    </location>
</feature>
<dbReference type="FunFam" id="3.40.50.200:FF:000014">
    <property type="entry name" value="Proteinase K"/>
    <property type="match status" value="1"/>
</dbReference>
<dbReference type="Proteomes" id="UP000612899">
    <property type="component" value="Unassembled WGS sequence"/>
</dbReference>
<protein>
    <submittedName>
        <fullName evidence="10">Serine protease</fullName>
    </submittedName>
</protein>
<comment type="caution">
    <text evidence="10">The sequence shown here is derived from an EMBL/GenBank/DDBJ whole genome shotgun (WGS) entry which is preliminary data.</text>
</comment>
<dbReference type="PANTHER" id="PTHR43806:SF11">
    <property type="entry name" value="CEREVISIN-RELATED"/>
    <property type="match status" value="1"/>
</dbReference>
<dbReference type="GO" id="GO:0005615">
    <property type="term" value="C:extracellular space"/>
    <property type="evidence" value="ECO:0007669"/>
    <property type="project" value="TreeGrafter"/>
</dbReference>
<dbReference type="Pfam" id="PF01483">
    <property type="entry name" value="P_proprotein"/>
    <property type="match status" value="1"/>
</dbReference>
<evidence type="ECO:0000256" key="6">
    <source>
        <dbReference type="RuleBase" id="RU003355"/>
    </source>
</evidence>
<evidence type="ECO:0000256" key="3">
    <source>
        <dbReference type="ARBA" id="ARBA00022801"/>
    </source>
</evidence>
<accession>A0A8J3QAE2</accession>
<evidence type="ECO:0000256" key="7">
    <source>
        <dbReference type="SAM" id="MobiDB-lite"/>
    </source>
</evidence>
<gene>
    <name evidence="10" type="ORF">Rhe02_44310</name>
</gene>
<proteinExistence type="inferred from homology"/>
<dbReference type="SUPFAM" id="SSF52743">
    <property type="entry name" value="Subtilisin-like"/>
    <property type="match status" value="1"/>
</dbReference>